<proteinExistence type="inferred from homology"/>
<dbReference type="PANTHER" id="PTHR38036:SF1">
    <property type="entry name" value="UPF0250 PROTEIN YBED"/>
    <property type="match status" value="1"/>
</dbReference>
<dbReference type="HOGENOM" id="CLU_161438_1_2_4"/>
<reference evidence="3 4" key="1">
    <citation type="submission" date="2011-01" db="EMBL/GenBank/DDBJ databases">
        <authorList>
            <person name="Muzny D."/>
            <person name="Qin X."/>
            <person name="Deng J."/>
            <person name="Jiang H."/>
            <person name="Liu Y."/>
            <person name="Qu J."/>
            <person name="Song X.-Z."/>
            <person name="Zhang L."/>
            <person name="Thornton R."/>
            <person name="Coyle M."/>
            <person name="Francisco L."/>
            <person name="Jackson L."/>
            <person name="Javaid M."/>
            <person name="Korchina V."/>
            <person name="Kovar C."/>
            <person name="Mata R."/>
            <person name="Mathew T."/>
            <person name="Ngo R."/>
            <person name="Nguyen L."/>
            <person name="Nguyen N."/>
            <person name="Okwuonu G."/>
            <person name="Ongeri F."/>
            <person name="Pham C."/>
            <person name="Simmons D."/>
            <person name="Wilczek-Boney K."/>
            <person name="Hale W."/>
            <person name="Jakkamsetti A."/>
            <person name="Pham P."/>
            <person name="Ruth R."/>
            <person name="San Lucas F."/>
            <person name="Warren J."/>
            <person name="Zhang J."/>
            <person name="Zhao Z."/>
            <person name="Zhou C."/>
            <person name="Zhu D."/>
            <person name="Lee S."/>
            <person name="Bess C."/>
            <person name="Blankenburg K."/>
            <person name="Forbes L."/>
            <person name="Fu Q."/>
            <person name="Gubbala S."/>
            <person name="Hirani K."/>
            <person name="Jayaseelan J.C."/>
            <person name="Lara F."/>
            <person name="Munidasa M."/>
            <person name="Palculict T."/>
            <person name="Patil S."/>
            <person name="Pu L.-L."/>
            <person name="Saada N."/>
            <person name="Tang L."/>
            <person name="Weissenberger G."/>
            <person name="Zhu Y."/>
            <person name="Hemphill L."/>
            <person name="Shang Y."/>
            <person name="Youmans B."/>
            <person name="Ayvaz T."/>
            <person name="Ross M."/>
            <person name="Santibanez J."/>
            <person name="Aqrawi P."/>
            <person name="Gross S."/>
            <person name="Joshi V."/>
            <person name="Fowler G."/>
            <person name="Nazareth L."/>
            <person name="Reid J."/>
            <person name="Worley K."/>
            <person name="Petrosino J."/>
            <person name="Highlander S."/>
            <person name="Gibbs R."/>
        </authorList>
    </citation>
    <scope>NUCLEOTIDE SEQUENCE [LARGE SCALE GENOMIC DNA]</scope>
    <source>
        <strain evidence="3 4">ATCC 33394</strain>
    </source>
</reference>
<dbReference type="EMBL" id="AEWV01000008">
    <property type="protein sequence ID" value="EGC18006.1"/>
    <property type="molecule type" value="Genomic_DNA"/>
</dbReference>
<evidence type="ECO:0000313" key="4">
    <source>
        <dbReference type="Proteomes" id="UP000004088"/>
    </source>
</evidence>
<sequence>MNEQKPLIAFPTHFDLKIMGAHHPDFAAEILKAVQTHAPDTTEEHVKLRPSTNGNYLGATVTVYAENQEHLDNIYRSVTSHPMVKVVF</sequence>
<keyword evidence="4" id="KW-1185">Reference proteome</keyword>
<dbReference type="InterPro" id="IPR027471">
    <property type="entry name" value="YbeD-like_sf"/>
</dbReference>
<gene>
    <name evidence="3" type="ORF">HMPREF9098_0559</name>
</gene>
<dbReference type="AlphaFoldDB" id="F0EXH5"/>
<evidence type="ECO:0000256" key="2">
    <source>
        <dbReference type="HAMAP-Rule" id="MF_00659"/>
    </source>
</evidence>
<dbReference type="Proteomes" id="UP000004088">
    <property type="component" value="Unassembled WGS sequence"/>
</dbReference>
<dbReference type="RefSeq" id="WP_003781670.1">
    <property type="nucleotide sequence ID" value="NZ_GL870929.1"/>
</dbReference>
<dbReference type="PANTHER" id="PTHR38036">
    <property type="entry name" value="UPF0250 PROTEIN YBED"/>
    <property type="match status" value="1"/>
</dbReference>
<evidence type="ECO:0000256" key="1">
    <source>
        <dbReference type="ARBA" id="ARBA00008460"/>
    </source>
</evidence>
<dbReference type="HAMAP" id="MF_00659">
    <property type="entry name" value="UPF0250"/>
    <property type="match status" value="1"/>
</dbReference>
<comment type="caution">
    <text evidence="3">The sequence shown here is derived from an EMBL/GenBank/DDBJ whole genome shotgun (WGS) entry which is preliminary data.</text>
</comment>
<dbReference type="SUPFAM" id="SSF117991">
    <property type="entry name" value="YbeD/HP0495-like"/>
    <property type="match status" value="1"/>
</dbReference>
<accession>F0EXH5</accession>
<name>F0EXH5_9NEIS</name>
<comment type="similarity">
    <text evidence="1 2">Belongs to the UPF0250 family.</text>
</comment>
<organism evidence="3 4">
    <name type="scientific">Kingella denitrificans ATCC 33394</name>
    <dbReference type="NCBI Taxonomy" id="888741"/>
    <lineage>
        <taxon>Bacteria</taxon>
        <taxon>Pseudomonadati</taxon>
        <taxon>Pseudomonadota</taxon>
        <taxon>Betaproteobacteria</taxon>
        <taxon>Neisseriales</taxon>
        <taxon>Neisseriaceae</taxon>
        <taxon>Kingella</taxon>
    </lineage>
</organism>
<dbReference type="InterPro" id="IPR007454">
    <property type="entry name" value="UPF0250_YbeD-like"/>
</dbReference>
<protein>
    <recommendedName>
        <fullName evidence="2">UPF0250 protein HMPREF9098_0559</fullName>
    </recommendedName>
</protein>
<evidence type="ECO:0000313" key="3">
    <source>
        <dbReference type="EMBL" id="EGC18006.1"/>
    </source>
</evidence>
<dbReference type="Pfam" id="PF04359">
    <property type="entry name" value="DUF493"/>
    <property type="match status" value="1"/>
</dbReference>
<dbReference type="STRING" id="888741.HMPREF9098_0559"/>
<dbReference type="Gene3D" id="3.30.70.260">
    <property type="match status" value="1"/>
</dbReference>